<dbReference type="SMART" id="SM00634">
    <property type="entry name" value="BID_1"/>
    <property type="match status" value="8"/>
</dbReference>
<dbReference type="KEGG" id="ptn:PTRA_a1700"/>
<dbReference type="EMBL" id="CP011034">
    <property type="protein sequence ID" value="ALS32871.1"/>
    <property type="molecule type" value="Genomic_DNA"/>
</dbReference>
<evidence type="ECO:0000256" key="2">
    <source>
        <dbReference type="SAM" id="SignalP"/>
    </source>
</evidence>
<feature type="chain" id="PRO_5006833499" description="Big-1 domain-containing protein" evidence="2">
    <location>
        <begin position="19"/>
        <end position="1662"/>
    </location>
</feature>
<dbReference type="InterPro" id="IPR003344">
    <property type="entry name" value="Big_1_dom"/>
</dbReference>
<proteinExistence type="inferred from homology"/>
<dbReference type="RefSeq" id="WP_237113480.1">
    <property type="nucleotide sequence ID" value="NZ_CP011034.1"/>
</dbReference>
<protein>
    <recommendedName>
        <fullName evidence="3">Big-1 domain-containing protein</fullName>
    </recommendedName>
</protein>
<dbReference type="Gene3D" id="2.60.40.10">
    <property type="entry name" value="Immunoglobulins"/>
    <property type="match status" value="9"/>
</dbReference>
<feature type="domain" description="Big-1" evidence="3">
    <location>
        <begin position="844"/>
        <end position="922"/>
    </location>
</feature>
<feature type="domain" description="Big-1" evidence="3">
    <location>
        <begin position="281"/>
        <end position="370"/>
    </location>
</feature>
<accession>A0A0U2WCU1</accession>
<feature type="domain" description="Big-1" evidence="3">
    <location>
        <begin position="395"/>
        <end position="484"/>
    </location>
</feature>
<feature type="domain" description="Big-1" evidence="3">
    <location>
        <begin position="715"/>
        <end position="810"/>
    </location>
</feature>
<feature type="domain" description="Big-1" evidence="3">
    <location>
        <begin position="613"/>
        <end position="702"/>
    </location>
</feature>
<comment type="similarity">
    <text evidence="1">Belongs to the intimin/invasin family.</text>
</comment>
<evidence type="ECO:0000313" key="5">
    <source>
        <dbReference type="Proteomes" id="UP000065261"/>
    </source>
</evidence>
<name>A0A0U2WCU1_9GAMM</name>
<keyword evidence="2" id="KW-0732">Signal</keyword>
<feature type="domain" description="Big-1" evidence="3">
    <location>
        <begin position="53"/>
        <end position="142"/>
    </location>
</feature>
<dbReference type="PROSITE" id="PS51257">
    <property type="entry name" value="PROKAR_LIPOPROTEIN"/>
    <property type="match status" value="1"/>
</dbReference>
<evidence type="ECO:0000259" key="3">
    <source>
        <dbReference type="SMART" id="SM00634"/>
    </source>
</evidence>
<gene>
    <name evidence="4" type="ORF">PTRA_a1700</name>
</gene>
<feature type="domain" description="Big-1" evidence="3">
    <location>
        <begin position="167"/>
        <end position="256"/>
    </location>
</feature>
<dbReference type="InterPro" id="IPR013783">
    <property type="entry name" value="Ig-like_fold"/>
</dbReference>
<dbReference type="SUPFAM" id="SSF49373">
    <property type="entry name" value="Invasin/intimin cell-adhesion fragments"/>
    <property type="match status" value="10"/>
</dbReference>
<evidence type="ECO:0000256" key="1">
    <source>
        <dbReference type="ARBA" id="ARBA00010116"/>
    </source>
</evidence>
<sequence>MPLTRLLSIMMLSFFITACGGGGSLEKEGSIGDGNGGTTPDVPTYAVTLQGYSQEDGSASNTVTAASALDLRAKLVKDGVPVSGARITFTLSDDVGVLNPNSGSALTKDDGVAKIELTAGTVKGAGAVTASYTVDGETYTSQFDFESAGDADINDPSLFSLALEGYSKSDGSKSNRVSASSVIELKAKLEKDGAAVTGARVTFTLADEVGVLTPLSGSALTKDDGIATLDLTAGTVKGAGVVTASYTVNGATYSSQFSFESAGDADGSGSNLFTLSLEGFSKSDGSKSNRVSANSAIELKAKLEKDGSAVNGARVIFTLADEVGVLNPSSGSALTKGDGIATLDLTAGTVKGAGVVTASYTVDGETYTSQFAFESAGDAGGNDTSLFILSLEGFSQADGSRSNTVSAGSPLNLHATLTKEGIAVTGERITFTLADSIGKLNPTSGTAITDNTGIAKIELGAGEEAGAGGVTASYTINGVTYSDTFSFQSTGGQEAYQLLLKGYSKLDGSESNSVTAEQPLDLHALLTKEGKAVTGERVVFSLVDDIGKLNPTSGTAITDNTGIAVIKLTAGEKAGAGEVTASYTINGVSYKDTFSFQSSGDQVAYTLSIQGYSKETGVQSNTVTSLEALDLKATVLDDIGAPVTGKSVTFALDGNIGALNPESGSVLTDNSGVAQIELTSGNIAGASNVVVRYINQGQTYSSEPFDFEAVIVEKAQLTVNLIASDGTETRMVDFEHPAVVQAKLLVDGQPSAYQLIQFDLSGFGKINPSNGTAMTDAEGIAKVDLLTGIEAGAGIISATYKLDENTAFDSNSFTYTSKGDAPPPGTSNDFTIDLSLLSSTRRTQISEISATDSGLVVATILDVNGMPAVGKVVTFSSTLGSLLPSSGTALTDAEGVAKLNLTSGTVEGAGIVTAQFEAVEAKLGFYTRGDAIDPNQSSADISFSILKNCPSDFKTIRNVSSCEETASISGDSAGILYIQVNKKDSTTALAQTLVTATTTIGSISPSTGTAITDENGIALLDIIPGRDVGAGEITVSVLNSSLTKAFQIAAVDIDIAISSSVASGQSLTAGSTALVSVEITKDGSLYTAPLNVEFSSGCVDSALAVIDEKVTSIGGFARSTYRPLTCVGGDIITASVITGGDTVSANTTINVSPANIGFIQFVEVTEPVISLKGTGGANRSEISEVVFKLVDANGNDLASRTVDFTLSTAVGGITLGADSAITNALGEIRTTVQSGVVATPVRVIASIEEDIDGDTVTVSAPSDVLVISTGIADQNSFSLSRSIFNVHGLNVDGSEVTVNARLADHFNNPVPDGTAVSFITEGGVIEPSCTTLNGACSVTWRSSNPRPFTETMYENTIAQKCDRGLPCPLGILNNDYSVDLPLGGRATVLAYAIGEETFSDLNGNGYFDSQDFFSELFDIPEAFIDNNEDGTYGGKDCNAPAEHCSANNSKGDEFEEFIDFDNDGQWTTGNSMYNGLLCRPDDVAINLCSRDLVNVFQNQEIVMSGDAAFFRVVTFANDCAAIPGVAASEVHVNSDPASPVIRRVQNDLTSAKMCQISQIDLTEATGVTSAGATVYIADIYNNPLPAETTVKITSEEGKLSGTTDYVFPNTTSIRPINLSFGISRVLVEDKNSVVSGNLTITATATSGLITSTSITILHDKKL</sequence>
<dbReference type="Proteomes" id="UP000065261">
    <property type="component" value="Chromosome I"/>
</dbReference>
<feature type="signal peptide" evidence="2">
    <location>
        <begin position="1"/>
        <end position="18"/>
    </location>
</feature>
<feature type="domain" description="Big-1" evidence="3">
    <location>
        <begin position="504"/>
        <end position="593"/>
    </location>
</feature>
<dbReference type="PATRIC" id="fig|1315283.4.peg.1463"/>
<dbReference type="InterPro" id="IPR008964">
    <property type="entry name" value="Invasin/intimin_cell_adhesion"/>
</dbReference>
<organism evidence="4">
    <name type="scientific">Pseudoalteromonas translucida KMM 520</name>
    <dbReference type="NCBI Taxonomy" id="1315283"/>
    <lineage>
        <taxon>Bacteria</taxon>
        <taxon>Pseudomonadati</taxon>
        <taxon>Pseudomonadota</taxon>
        <taxon>Gammaproteobacteria</taxon>
        <taxon>Alteromonadales</taxon>
        <taxon>Pseudoalteromonadaceae</taxon>
        <taxon>Pseudoalteromonas</taxon>
    </lineage>
</organism>
<reference evidence="4 5" key="1">
    <citation type="submission" date="2015-03" db="EMBL/GenBank/DDBJ databases">
        <authorList>
            <person name="Murphy D."/>
        </authorList>
    </citation>
    <scope>NUCLEOTIDE SEQUENCE [LARGE SCALE GENOMIC DNA]</scope>
    <source>
        <strain evidence="4 5">KMM 520</strain>
    </source>
</reference>
<evidence type="ECO:0000313" key="4">
    <source>
        <dbReference type="EMBL" id="ALS32871.1"/>
    </source>
</evidence>